<gene>
    <name evidence="1" type="ORF">AC3_A0421</name>
</gene>
<dbReference type="AlphaFoldDB" id="B1BUL3"/>
<evidence type="ECO:0000313" key="1">
    <source>
        <dbReference type="EMBL" id="EDT14597.1"/>
    </source>
</evidence>
<dbReference type="InterPro" id="IPR053158">
    <property type="entry name" value="CapK_Type1_Caps_Biosynth"/>
</dbReference>
<proteinExistence type="predicted"/>
<sequence>MRHINEELFNECYGKIKKNFMEISKNNLYYRNLFNKYKFNIEDLLNYNDFCKIPIMTKQDYLDNIDYFEKVISNEIYNVLYTSGSTGKPVKIFITKKDDTSRNMILCMYRNRISKNIICEKMLLIHYLNIKGNEEYLIEDKGKQCQHFCYGCINDGVLEEIYKFLKQFQPKWIVGNTSIIYAFSEYIKKSGKSLSGMDIRYIECISEYITTEQRNSIKEVFNLNPKSAYGSNEVNTIAIECVNGNMHVIKESVFVEIVNQNEQGIGDILVTSLDNRLTPFLRYSLGDKGRWVNAECNCNFKSPILEITRYRSNDFLLKKDGTRMEVWNLNSALRESTNKTNFQIKQYQFIQIDYNLFKLKILEKEDGNNMNKAMFESYFIEEFSSIFQEKVIVEFEYVKETIPVESKNGKFKYFKSMLT</sequence>
<dbReference type="EMBL" id="ABDW01000020">
    <property type="protein sequence ID" value="EDT14597.1"/>
    <property type="molecule type" value="Genomic_DNA"/>
</dbReference>
<comment type="caution">
    <text evidence="1">The sequence shown here is derived from an EMBL/GenBank/DDBJ whole genome shotgun (WGS) entry which is preliminary data.</text>
</comment>
<dbReference type="Gene3D" id="3.40.50.12780">
    <property type="entry name" value="N-terminal domain of ligase-like"/>
    <property type="match status" value="1"/>
</dbReference>
<name>B1BUL3_CLOPF</name>
<dbReference type="InterPro" id="IPR042099">
    <property type="entry name" value="ANL_N_sf"/>
</dbReference>
<protein>
    <submittedName>
        <fullName evidence="1">Putative CapK protein</fullName>
    </submittedName>
</protein>
<dbReference type="Proteomes" id="UP000005337">
    <property type="component" value="Unassembled WGS sequence"/>
</dbReference>
<dbReference type="PANTHER" id="PTHR36932:SF1">
    <property type="entry name" value="CAPSULAR POLYSACCHARIDE BIOSYNTHESIS PROTEIN"/>
    <property type="match status" value="1"/>
</dbReference>
<reference evidence="1 2" key="1">
    <citation type="submission" date="2007-07" db="EMBL/GenBank/DDBJ databases">
        <title>Annotation of Clostridium perfringens E str. JGS1987.</title>
        <authorList>
            <person name="Paulsen I."/>
            <person name="Sebastian Y."/>
        </authorList>
    </citation>
    <scope>NUCLEOTIDE SEQUENCE [LARGE SCALE GENOMIC DNA]</scope>
    <source>
        <strain evidence="2">E str. JGS1987</strain>
    </source>
</reference>
<dbReference type="SUPFAM" id="SSF56801">
    <property type="entry name" value="Acetyl-CoA synthetase-like"/>
    <property type="match status" value="1"/>
</dbReference>
<dbReference type="PANTHER" id="PTHR36932">
    <property type="entry name" value="CAPSULAR POLYSACCHARIDE BIOSYNTHESIS PROTEIN"/>
    <property type="match status" value="1"/>
</dbReference>
<dbReference type="RefSeq" id="WP_004456835.1">
    <property type="nucleotide sequence ID" value="NZ_ABDW01000020.1"/>
</dbReference>
<evidence type="ECO:0000313" key="2">
    <source>
        <dbReference type="Proteomes" id="UP000005337"/>
    </source>
</evidence>
<accession>B1BUL3</accession>
<organism evidence="1 2">
    <name type="scientific">Clostridium perfringens E str. JGS1987</name>
    <dbReference type="NCBI Taxonomy" id="451755"/>
    <lineage>
        <taxon>Bacteria</taxon>
        <taxon>Bacillati</taxon>
        <taxon>Bacillota</taxon>
        <taxon>Clostridia</taxon>
        <taxon>Eubacteriales</taxon>
        <taxon>Clostridiaceae</taxon>
        <taxon>Clostridium</taxon>
    </lineage>
</organism>